<dbReference type="GO" id="GO:0019934">
    <property type="term" value="P:cGMP-mediated signaling"/>
    <property type="evidence" value="ECO:0007669"/>
    <property type="project" value="TreeGrafter"/>
</dbReference>
<keyword evidence="1" id="KW-1133">Transmembrane helix</keyword>
<feature type="transmembrane region" description="Helical" evidence="1">
    <location>
        <begin position="649"/>
        <end position="670"/>
    </location>
</feature>
<feature type="transmembrane region" description="Helical" evidence="1">
    <location>
        <begin position="314"/>
        <end position="335"/>
    </location>
</feature>
<feature type="transmembrane region" description="Helical" evidence="1">
    <location>
        <begin position="1148"/>
        <end position="1170"/>
    </location>
</feature>
<dbReference type="GO" id="GO:0004383">
    <property type="term" value="F:guanylate cyclase activity"/>
    <property type="evidence" value="ECO:0007669"/>
    <property type="project" value="TreeGrafter"/>
</dbReference>
<feature type="transmembrane region" description="Helical" evidence="1">
    <location>
        <begin position="61"/>
        <end position="81"/>
    </location>
</feature>
<sequence length="1564" mass="179902">MRRRELSPVPTSSSETIADLTMPLHILRFSSVLDISIWVRTFDSLIKYFAKIHASTKGFQIIGYAFFALFFIQTLFPSILINSTILWPQDSVITNVFQILEVFWDGPSIIYQSARIYVSLILSIIYILSFIFLFVRAYNYSGEKTMGQVEVAFSYILFKYVLLILLPLLLSGFPYACYQLSNSNISGVSVFVVIFVPIVYVLYLVFLFSLFSPRVLLENTPMHEFISSWASFPFVSTSICSMLSTCLGFVNDISGIVFPLFIMFLHGLCFFFHITFPLYPHISTSISLATVECTATIISIIQAVNLYFKRVTPEIIMVVISVLLVLLFLLFRIIYSKKIHKMMLFCDECMNDPIDAPELMEKEFRSPIEFLSKLMLLTDKWHPYLYTWKFFEYATSKWPNSFTILYTYGKLVSFFPQMNSTMLWICSQISKLPSSFFRTTYLRQFSAISQSRQKSLTRKLQSKLDDIRSRINILLALLRRFWGNVLQKNTSNFWEDSDRVIRNINEIDDLLYQLTKDFPNNHEVWNEYYHFVLSIKHDLKLAHEIANKIQIISKNGQLQPDTAMSLGVQVFPNIQLFLKEYSSDLSNRYDLGNDGSPFNFQNISNNVNHSIMNASYSSNEFNLFKNKDADHQLDLATQELIEHSKLGRVWVGILFCTIMTGFSIFLFFIFTRKYRNAFINRQDGALKFMSKFNLLYYHIAFVNMYVMTYPLFLSNQVKPDRSTMDIVAPNLYTVSRAIPVWQCSIEMVESVITEIKNLFSEVIRCIHNINSEEEPVKKIINLLSYTIIYNNMNLENSIIQILSDIETMLFLPITEYYTYLEASNLYQYLNNSYEALDEIFRQSIHYSSKDYDDSFKNVNELMVATLMLTLLLVTLPFMLQLFGLQIQNEAISNSFAFFPNSEIRSVITKFGMKSSKIEADVTHVAILSHKSSDNSWEYFQLSITFFCSFVPLICGCLTTYFMATKFMSDAEGTTLSISTLYMPFTELIKGMEGISKTFAYDRYIQNSENRTVGLDDAAIHLDHAHDKFSSGMWSSLSSVNKYYEYDHHSIMDNYSDCFSSSVVKRAKSLFETFITNDFPFTLDLIQGSMKRLIINNYNSSIPQNDNQFLSLLFWFTNFSDINRNKPYFSIIENSTEATINLYRSNANIVVIVVVVFQVISCILIVFMMLIRHFQIRNVLRFYQDISSAALAQNHYAMYLITTGKNNADRVTSSFARSDAILTNIPQGVFLADKELIITDVNPAFRRMVNFGGEIKSRPLTEVVKSYNLEDHSWPDFIQNLTQVFTGKCKPQFNETVNIEFTPGIVSHLQINVVSLTDNRPALEGEWEEIIKVAVIIEDCTEEVSAMKKIEEEQKQISKMLSKVLPKTIINDIEAGEESVAFVTQSVTIGFIQIFTPRIWETEQRDILPFYNQVFDKIDKILNEFDLLCKVRTVSNMYMYTGGLFSKMNKPDKHADQACKFALRVMSEVVPTMKSTAPDYDLTIGIHSGGPVVAGIMSITRPSFQIIGPVTDCAQQLAINCMPGKVQVSRSVYELIFSSGFRVFDKGDTNIRGGNSVQTYIISQS</sequence>
<evidence type="ECO:0000256" key="1">
    <source>
        <dbReference type="SAM" id="Phobius"/>
    </source>
</evidence>
<dbReference type="EMBL" id="MLAK01000809">
    <property type="protein sequence ID" value="OHT03994.1"/>
    <property type="molecule type" value="Genomic_DNA"/>
</dbReference>
<feature type="transmembrane region" description="Helical" evidence="1">
    <location>
        <begin position="232"/>
        <end position="250"/>
    </location>
</feature>
<dbReference type="PANTHER" id="PTHR45655:SF13">
    <property type="entry name" value="SOLUBLE GUANYLATE CYCLASE GCY-32-RELATED"/>
    <property type="match status" value="1"/>
</dbReference>
<keyword evidence="1" id="KW-0472">Membrane</keyword>
<feature type="transmembrane region" description="Helical" evidence="1">
    <location>
        <begin position="156"/>
        <end position="176"/>
    </location>
</feature>
<proteinExistence type="predicted"/>
<feature type="transmembrane region" description="Helical" evidence="1">
    <location>
        <begin position="188"/>
        <end position="211"/>
    </location>
</feature>
<dbReference type="VEuPathDB" id="TrichDB:TRFO_28586"/>
<feature type="transmembrane region" description="Helical" evidence="1">
    <location>
        <begin position="256"/>
        <end position="279"/>
    </location>
</feature>
<keyword evidence="1" id="KW-0812">Transmembrane</keyword>
<dbReference type="Pfam" id="PF00211">
    <property type="entry name" value="Guanylate_cyc"/>
    <property type="match status" value="1"/>
</dbReference>
<accession>A0A1J4JZ73</accession>
<protein>
    <recommendedName>
        <fullName evidence="2">Guanylate cyclase domain-containing protein</fullName>
    </recommendedName>
</protein>
<name>A0A1J4JZ73_9EUKA</name>
<dbReference type="SUPFAM" id="SSF55785">
    <property type="entry name" value="PYP-like sensor domain (PAS domain)"/>
    <property type="match status" value="1"/>
</dbReference>
<dbReference type="Pfam" id="PF13188">
    <property type="entry name" value="PAS_8"/>
    <property type="match status" value="1"/>
</dbReference>
<dbReference type="PROSITE" id="PS50125">
    <property type="entry name" value="GUANYLATE_CYCLASE_2"/>
    <property type="match status" value="1"/>
</dbReference>
<dbReference type="InterPro" id="IPR001054">
    <property type="entry name" value="A/G_cyclase"/>
</dbReference>
<feature type="transmembrane region" description="Helical" evidence="1">
    <location>
        <begin position="861"/>
        <end position="882"/>
    </location>
</feature>
<feature type="transmembrane region" description="Helical" evidence="1">
    <location>
        <begin position="695"/>
        <end position="714"/>
    </location>
</feature>
<comment type="caution">
    <text evidence="3">The sequence shown here is derived from an EMBL/GenBank/DDBJ whole genome shotgun (WGS) entry which is preliminary data.</text>
</comment>
<dbReference type="Gene3D" id="3.30.450.20">
    <property type="entry name" value="PAS domain"/>
    <property type="match status" value="1"/>
</dbReference>
<keyword evidence="4" id="KW-1185">Reference proteome</keyword>
<evidence type="ECO:0000313" key="3">
    <source>
        <dbReference type="EMBL" id="OHT03994.1"/>
    </source>
</evidence>
<evidence type="ECO:0000313" key="4">
    <source>
        <dbReference type="Proteomes" id="UP000179807"/>
    </source>
</evidence>
<feature type="transmembrane region" description="Helical" evidence="1">
    <location>
        <begin position="116"/>
        <end position="135"/>
    </location>
</feature>
<gene>
    <name evidence="3" type="ORF">TRFO_28586</name>
</gene>
<dbReference type="Proteomes" id="UP000179807">
    <property type="component" value="Unassembled WGS sequence"/>
</dbReference>
<dbReference type="OrthoDB" id="1890790at2759"/>
<dbReference type="InterPro" id="IPR029787">
    <property type="entry name" value="Nucleotide_cyclase"/>
</dbReference>
<dbReference type="SUPFAM" id="SSF55073">
    <property type="entry name" value="Nucleotide cyclase"/>
    <property type="match status" value="1"/>
</dbReference>
<reference evidence="3" key="1">
    <citation type="submission" date="2016-10" db="EMBL/GenBank/DDBJ databases">
        <authorList>
            <person name="Benchimol M."/>
            <person name="Almeida L.G."/>
            <person name="Vasconcelos A.T."/>
            <person name="Perreira-Neves A."/>
            <person name="Rosa I.A."/>
            <person name="Tasca T."/>
            <person name="Bogo M.R."/>
            <person name="de Souza W."/>
        </authorList>
    </citation>
    <scope>NUCLEOTIDE SEQUENCE [LARGE SCALE GENOMIC DNA]</scope>
    <source>
        <strain evidence="3">K</strain>
    </source>
</reference>
<feature type="transmembrane region" description="Helical" evidence="1">
    <location>
        <begin position="938"/>
        <end position="963"/>
    </location>
</feature>
<evidence type="ECO:0000259" key="2">
    <source>
        <dbReference type="PROSITE" id="PS50125"/>
    </source>
</evidence>
<dbReference type="GO" id="GO:0008074">
    <property type="term" value="C:guanylate cyclase complex, soluble"/>
    <property type="evidence" value="ECO:0007669"/>
    <property type="project" value="TreeGrafter"/>
</dbReference>
<dbReference type="GeneID" id="94840971"/>
<feature type="domain" description="Guanylate cyclase" evidence="2">
    <location>
        <begin position="1385"/>
        <end position="1517"/>
    </location>
</feature>
<dbReference type="CDD" id="cd07302">
    <property type="entry name" value="CHD"/>
    <property type="match status" value="1"/>
</dbReference>
<organism evidence="3 4">
    <name type="scientific">Tritrichomonas foetus</name>
    <dbReference type="NCBI Taxonomy" id="1144522"/>
    <lineage>
        <taxon>Eukaryota</taxon>
        <taxon>Metamonada</taxon>
        <taxon>Parabasalia</taxon>
        <taxon>Tritrichomonadida</taxon>
        <taxon>Tritrichomonadidae</taxon>
        <taxon>Tritrichomonas</taxon>
    </lineage>
</organism>
<feature type="transmembrane region" description="Helical" evidence="1">
    <location>
        <begin position="286"/>
        <end position="308"/>
    </location>
</feature>
<dbReference type="PANTHER" id="PTHR45655">
    <property type="entry name" value="GUANYLATE CYCLASE SOLUBLE SUBUNIT BETA-2"/>
    <property type="match status" value="1"/>
</dbReference>
<dbReference type="Gene3D" id="3.30.70.1230">
    <property type="entry name" value="Nucleotide cyclase"/>
    <property type="match status" value="1"/>
</dbReference>
<dbReference type="InterPro" id="IPR000014">
    <property type="entry name" value="PAS"/>
</dbReference>
<dbReference type="SMART" id="SM00044">
    <property type="entry name" value="CYCc"/>
    <property type="match status" value="1"/>
</dbReference>
<dbReference type="RefSeq" id="XP_068357130.1">
    <property type="nucleotide sequence ID" value="XM_068506267.1"/>
</dbReference>
<dbReference type="InterPro" id="IPR035965">
    <property type="entry name" value="PAS-like_dom_sf"/>
</dbReference>
<dbReference type="GO" id="GO:0070482">
    <property type="term" value="P:response to oxygen levels"/>
    <property type="evidence" value="ECO:0007669"/>
    <property type="project" value="TreeGrafter"/>
</dbReference>